<dbReference type="InterPro" id="IPR050527">
    <property type="entry name" value="Snail/Krueppel_Znf"/>
</dbReference>
<dbReference type="AlphaFoldDB" id="A0A914IGG7"/>
<feature type="region of interest" description="Disordered" evidence="8">
    <location>
        <begin position="694"/>
        <end position="725"/>
    </location>
</feature>
<dbReference type="Gene3D" id="3.30.160.60">
    <property type="entry name" value="Classic Zinc Finger"/>
    <property type="match status" value="3"/>
</dbReference>
<dbReference type="WBParaSite" id="Gr19_v10_g968.t1">
    <property type="protein sequence ID" value="Gr19_v10_g968.t1"/>
    <property type="gene ID" value="Gr19_v10_g968"/>
</dbReference>
<dbReference type="Pfam" id="PF00096">
    <property type="entry name" value="zf-C2H2"/>
    <property type="match status" value="2"/>
</dbReference>
<accession>A0A914IGG7</accession>
<feature type="domain" description="C2H2-type" evidence="9">
    <location>
        <begin position="536"/>
        <end position="563"/>
    </location>
</feature>
<feature type="compositionally biased region" description="Polar residues" evidence="8">
    <location>
        <begin position="438"/>
        <end position="448"/>
    </location>
</feature>
<dbReference type="InterPro" id="IPR036236">
    <property type="entry name" value="Znf_C2H2_sf"/>
</dbReference>
<feature type="region of interest" description="Disordered" evidence="8">
    <location>
        <begin position="127"/>
        <end position="160"/>
    </location>
</feature>
<feature type="region of interest" description="Disordered" evidence="8">
    <location>
        <begin position="430"/>
        <end position="452"/>
    </location>
</feature>
<feature type="compositionally biased region" description="Acidic residues" evidence="8">
    <location>
        <begin position="517"/>
        <end position="533"/>
    </location>
</feature>
<feature type="region of interest" description="Disordered" evidence="8">
    <location>
        <begin position="252"/>
        <end position="285"/>
    </location>
</feature>
<dbReference type="GO" id="GO:0005634">
    <property type="term" value="C:nucleus"/>
    <property type="evidence" value="ECO:0007669"/>
    <property type="project" value="UniProtKB-SubCell"/>
</dbReference>
<proteinExistence type="predicted"/>
<dbReference type="GO" id="GO:0000981">
    <property type="term" value="F:DNA-binding transcription factor activity, RNA polymerase II-specific"/>
    <property type="evidence" value="ECO:0007669"/>
    <property type="project" value="TreeGrafter"/>
</dbReference>
<dbReference type="GO" id="GO:0008270">
    <property type="term" value="F:zinc ion binding"/>
    <property type="evidence" value="ECO:0007669"/>
    <property type="project" value="UniProtKB-KW"/>
</dbReference>
<feature type="compositionally biased region" description="Polar residues" evidence="8">
    <location>
        <begin position="39"/>
        <end position="49"/>
    </location>
</feature>
<dbReference type="SMART" id="SM00355">
    <property type="entry name" value="ZnF_C2H2"/>
    <property type="match status" value="3"/>
</dbReference>
<evidence type="ECO:0000259" key="9">
    <source>
        <dbReference type="PROSITE" id="PS50157"/>
    </source>
</evidence>
<evidence type="ECO:0000256" key="3">
    <source>
        <dbReference type="ARBA" id="ARBA00022737"/>
    </source>
</evidence>
<name>A0A914IGG7_GLORO</name>
<dbReference type="FunFam" id="3.30.160.60:FF:000446">
    <property type="entry name" value="Zinc finger protein"/>
    <property type="match status" value="1"/>
</dbReference>
<evidence type="ECO:0000256" key="8">
    <source>
        <dbReference type="SAM" id="MobiDB-lite"/>
    </source>
</evidence>
<feature type="domain" description="C2H2-type" evidence="9">
    <location>
        <begin position="564"/>
        <end position="591"/>
    </location>
</feature>
<feature type="region of interest" description="Disordered" evidence="8">
    <location>
        <begin position="478"/>
        <end position="533"/>
    </location>
</feature>
<feature type="region of interest" description="Disordered" evidence="8">
    <location>
        <begin position="1"/>
        <end position="63"/>
    </location>
</feature>
<keyword evidence="10" id="KW-1185">Reference proteome</keyword>
<comment type="subcellular location">
    <subcellularLocation>
        <location evidence="1">Nucleus</location>
    </subcellularLocation>
</comment>
<evidence type="ECO:0000313" key="10">
    <source>
        <dbReference type="Proteomes" id="UP000887572"/>
    </source>
</evidence>
<protein>
    <submittedName>
        <fullName evidence="11">C2H2-type domain-containing protein</fullName>
    </submittedName>
</protein>
<dbReference type="SUPFAM" id="SSF57667">
    <property type="entry name" value="beta-beta-alpha zinc fingers"/>
    <property type="match status" value="2"/>
</dbReference>
<keyword evidence="3" id="KW-0677">Repeat</keyword>
<feature type="compositionally biased region" description="Low complexity" evidence="8">
    <location>
        <begin position="141"/>
        <end position="151"/>
    </location>
</feature>
<evidence type="ECO:0000256" key="5">
    <source>
        <dbReference type="ARBA" id="ARBA00022833"/>
    </source>
</evidence>
<feature type="compositionally biased region" description="Low complexity" evidence="8">
    <location>
        <begin position="262"/>
        <end position="277"/>
    </location>
</feature>
<dbReference type="PROSITE" id="PS00028">
    <property type="entry name" value="ZINC_FINGER_C2H2_1"/>
    <property type="match status" value="2"/>
</dbReference>
<dbReference type="PANTHER" id="PTHR24388:SF54">
    <property type="entry name" value="PROTEIN ESCARGOT"/>
    <property type="match status" value="1"/>
</dbReference>
<dbReference type="FunFam" id="3.30.160.60:FF:002343">
    <property type="entry name" value="Zinc finger protein 33A"/>
    <property type="match status" value="1"/>
</dbReference>
<dbReference type="PROSITE" id="PS50157">
    <property type="entry name" value="ZINC_FINGER_C2H2_2"/>
    <property type="match status" value="2"/>
</dbReference>
<keyword evidence="2" id="KW-0479">Metal-binding</keyword>
<evidence type="ECO:0000256" key="6">
    <source>
        <dbReference type="ARBA" id="ARBA00023242"/>
    </source>
</evidence>
<sequence length="725" mass="77131">MYPMSGMHSPEAILPTSPEAIPPIAVSSPAVQPPQSPSLNTWSSTTVTRRPQPAATPLPHPTAVYASTTSSSTATELFIDTMSHHHTLSPVDDHPSSTLHAFRTVPTSVERAELILTRFHHNLQRQQHEQWLHHARRERNSTSSSDSGLPPSAGPFPLSPPFSGTGLGACSAVAASFSNGSCCTLSLPPAPGSAASLSPPGLSPLHIGDSAFGSATTTPSSVPPPPASSSSSSSMSGCAGVRVPAGGSRFRFDHLLPPPLSAPAATTTTASGETAAAAPPPASDELLLKRMRRGMDTERAATATLQANAGGDEAVQKASVCRSESLPTVRPASFVNNCTLARLLSALISPRFHVPAINVTSQPQFSARSCRRTPPPEFVRELVAARSATLFCQQHIETHSVLPPAPSSLRLFGGPSLSSSSAATASSATVLAPSSTSGTVAQQKTAPTTVRKELQRKLELRVIKKMSLLSQAEVVRTAPPPSVGAGAKKCRYPKQQPDGHEAEATGDEQRRQRQERADDDDNDDDQGEEGEEGEQFICSICNKDFRRPDILSRHRRRHTGEKPFGCDWCGRFFSRSDHLRTHKRTHTDEKPYRCAVCPYAARRRDVLTRHMGTRHSMKAGRSFFPRKRLNAIKKLSATAASAAKDQCSASSSSVVVAAGAVSRRSTTAQCSSGNIKDRMRHLLRVHLLTKGAAQRHVPNGVAGSPPPEDPQAAAGASIEQKMSAD</sequence>
<evidence type="ECO:0000313" key="11">
    <source>
        <dbReference type="WBParaSite" id="Gr19_v10_g968.t1"/>
    </source>
</evidence>
<dbReference type="GO" id="GO:0000978">
    <property type="term" value="F:RNA polymerase II cis-regulatory region sequence-specific DNA binding"/>
    <property type="evidence" value="ECO:0007669"/>
    <property type="project" value="TreeGrafter"/>
</dbReference>
<dbReference type="PANTHER" id="PTHR24388">
    <property type="entry name" value="ZINC FINGER PROTEIN"/>
    <property type="match status" value="1"/>
</dbReference>
<dbReference type="InterPro" id="IPR013087">
    <property type="entry name" value="Znf_C2H2_type"/>
</dbReference>
<evidence type="ECO:0000256" key="4">
    <source>
        <dbReference type="ARBA" id="ARBA00022771"/>
    </source>
</evidence>
<dbReference type="GO" id="GO:0000122">
    <property type="term" value="P:negative regulation of transcription by RNA polymerase II"/>
    <property type="evidence" value="ECO:0007669"/>
    <property type="project" value="UniProtKB-ARBA"/>
</dbReference>
<organism evidence="10 11">
    <name type="scientific">Globodera rostochiensis</name>
    <name type="common">Golden nematode worm</name>
    <name type="synonym">Heterodera rostochiensis</name>
    <dbReference type="NCBI Taxonomy" id="31243"/>
    <lineage>
        <taxon>Eukaryota</taxon>
        <taxon>Metazoa</taxon>
        <taxon>Ecdysozoa</taxon>
        <taxon>Nematoda</taxon>
        <taxon>Chromadorea</taxon>
        <taxon>Rhabditida</taxon>
        <taxon>Tylenchina</taxon>
        <taxon>Tylenchomorpha</taxon>
        <taxon>Tylenchoidea</taxon>
        <taxon>Heteroderidae</taxon>
        <taxon>Heteroderinae</taxon>
        <taxon>Globodera</taxon>
    </lineage>
</organism>
<feature type="region of interest" description="Disordered" evidence="8">
    <location>
        <begin position="206"/>
        <end position="240"/>
    </location>
</feature>
<reference evidence="11" key="1">
    <citation type="submission" date="2022-11" db="UniProtKB">
        <authorList>
            <consortium name="WormBaseParasite"/>
        </authorList>
    </citation>
    <scope>IDENTIFICATION</scope>
</reference>
<evidence type="ECO:0000256" key="7">
    <source>
        <dbReference type="PROSITE-ProRule" id="PRU00042"/>
    </source>
</evidence>
<evidence type="ECO:0000256" key="2">
    <source>
        <dbReference type="ARBA" id="ARBA00022723"/>
    </source>
</evidence>
<keyword evidence="5" id="KW-0862">Zinc</keyword>
<evidence type="ECO:0000256" key="1">
    <source>
        <dbReference type="ARBA" id="ARBA00004123"/>
    </source>
</evidence>
<keyword evidence="4 7" id="KW-0863">Zinc-finger</keyword>
<feature type="compositionally biased region" description="Basic and acidic residues" evidence="8">
    <location>
        <begin position="497"/>
        <end position="516"/>
    </location>
</feature>
<keyword evidence="6" id="KW-0539">Nucleus</keyword>
<dbReference type="Proteomes" id="UP000887572">
    <property type="component" value="Unplaced"/>
</dbReference>